<sequence length="170" mass="18502">MSAKSVFITVGTTRFDSLVSATLSPPFLSLLKSQGFTTLKLQHGNSSLPTTSSSFPITTTTYPFKPTLLPDMLSADLIISHAGSGSIFESLEARKRLLVVVNTELMDNHQVELAEALAEEGVLAWCTVESLLDNVERRVWEKCKAYGTRNAEAFGVAVREEMGFAVTKAD</sequence>
<dbReference type="Proteomes" id="UP001212841">
    <property type="component" value="Unassembled WGS sequence"/>
</dbReference>
<evidence type="ECO:0000256" key="4">
    <source>
        <dbReference type="ARBA" id="ARBA00012614"/>
    </source>
</evidence>
<gene>
    <name evidence="12 14" type="primary">ALG13</name>
    <name evidence="14" type="ORF">HK097_002670</name>
</gene>
<evidence type="ECO:0000313" key="14">
    <source>
        <dbReference type="EMBL" id="KAJ3054084.1"/>
    </source>
</evidence>
<evidence type="ECO:0000259" key="13">
    <source>
        <dbReference type="Pfam" id="PF04101"/>
    </source>
</evidence>
<comment type="catalytic activity">
    <reaction evidence="11">
        <text>an N-acetyl-alpha-D-glucosaminyl-diphospho-di-trans,poly-cis-dolichol + UDP-N-acetyl-alpha-D-glucosamine = an N,N'-diacetylchitobiosyl-diphospho-di-trans,poly-cis-dolichol + UDP + H(+)</text>
        <dbReference type="Rhea" id="RHEA:23380"/>
        <dbReference type="Rhea" id="RHEA-COMP:19507"/>
        <dbReference type="Rhea" id="RHEA-COMP:19510"/>
        <dbReference type="ChEBI" id="CHEBI:15378"/>
        <dbReference type="ChEBI" id="CHEBI:57269"/>
        <dbReference type="ChEBI" id="CHEBI:57705"/>
        <dbReference type="ChEBI" id="CHEBI:58223"/>
        <dbReference type="ChEBI" id="CHEBI:58427"/>
        <dbReference type="EC" id="2.4.1.141"/>
    </reaction>
</comment>
<reference evidence="14" key="1">
    <citation type="submission" date="2020-05" db="EMBL/GenBank/DDBJ databases">
        <title>Phylogenomic resolution of chytrid fungi.</title>
        <authorList>
            <person name="Stajich J.E."/>
            <person name="Amses K."/>
            <person name="Simmons R."/>
            <person name="Seto K."/>
            <person name="Myers J."/>
            <person name="Bonds A."/>
            <person name="Quandt C.A."/>
            <person name="Barry K."/>
            <person name="Liu P."/>
            <person name="Grigoriev I."/>
            <person name="Longcore J.E."/>
            <person name="James T.Y."/>
        </authorList>
    </citation>
    <scope>NUCLEOTIDE SEQUENCE</scope>
    <source>
        <strain evidence="14">JEL0318</strain>
    </source>
</reference>
<evidence type="ECO:0000256" key="8">
    <source>
        <dbReference type="ARBA" id="ARBA00022824"/>
    </source>
</evidence>
<protein>
    <recommendedName>
        <fullName evidence="5 12">UDP-N-acetylglucosamine transferase subunit ALG13</fullName>
        <ecNumber evidence="4 12">2.4.1.141</ecNumber>
    </recommendedName>
    <alternativeName>
        <fullName evidence="10 12">Asparagine-linked glycosylation protein 13</fullName>
    </alternativeName>
</protein>
<evidence type="ECO:0000256" key="6">
    <source>
        <dbReference type="ARBA" id="ARBA00022676"/>
    </source>
</evidence>
<dbReference type="PANTHER" id="PTHR12867">
    <property type="entry name" value="GLYCOSYL TRANSFERASE-RELATED"/>
    <property type="match status" value="1"/>
</dbReference>
<accession>A0AAD5SG90</accession>
<comment type="subcellular location">
    <subcellularLocation>
        <location evidence="1 12">Endoplasmic reticulum</location>
    </subcellularLocation>
</comment>
<proteinExistence type="inferred from homology"/>
<evidence type="ECO:0000256" key="1">
    <source>
        <dbReference type="ARBA" id="ARBA00004240"/>
    </source>
</evidence>
<comment type="caution">
    <text evidence="14">The sequence shown here is derived from an EMBL/GenBank/DDBJ whole genome shotgun (WGS) entry which is preliminary data.</text>
</comment>
<dbReference type="Pfam" id="PF04101">
    <property type="entry name" value="Glyco_tran_28_C"/>
    <property type="match status" value="1"/>
</dbReference>
<comment type="function">
    <text evidence="9 12">Involved in protein N-glycosylation. Essential for the second step of the dolichol-linked oligosaccharide pathway.</text>
</comment>
<keyword evidence="7 12" id="KW-0808">Transferase</keyword>
<evidence type="ECO:0000256" key="9">
    <source>
        <dbReference type="ARBA" id="ARBA00024804"/>
    </source>
</evidence>
<evidence type="ECO:0000256" key="7">
    <source>
        <dbReference type="ARBA" id="ARBA00022679"/>
    </source>
</evidence>
<dbReference type="PANTHER" id="PTHR12867:SF6">
    <property type="entry name" value="N-ACETYLGLUCOSAMINYLDIPHOSPHODOLICHOL N-ACETYLGLUCOSAMINYLTRANSFERASE"/>
    <property type="match status" value="1"/>
</dbReference>
<comment type="subunit">
    <text evidence="3 12">Heterodimer with ALG14 to form a functional enzyme.</text>
</comment>
<dbReference type="EC" id="2.4.1.141" evidence="4 12"/>
<evidence type="ECO:0000313" key="15">
    <source>
        <dbReference type="Proteomes" id="UP001212841"/>
    </source>
</evidence>
<evidence type="ECO:0000256" key="2">
    <source>
        <dbReference type="ARBA" id="ARBA00006962"/>
    </source>
</evidence>
<dbReference type="GO" id="GO:0005783">
    <property type="term" value="C:endoplasmic reticulum"/>
    <property type="evidence" value="ECO:0007669"/>
    <property type="project" value="UniProtKB-SubCell"/>
</dbReference>
<dbReference type="EMBL" id="JADGJD010000159">
    <property type="protein sequence ID" value="KAJ3054084.1"/>
    <property type="molecule type" value="Genomic_DNA"/>
</dbReference>
<feature type="domain" description="Glycosyl transferase family 28 C-terminal" evidence="13">
    <location>
        <begin position="6"/>
        <end position="151"/>
    </location>
</feature>
<dbReference type="InterPro" id="IPR007235">
    <property type="entry name" value="Glyco_trans_28_C"/>
</dbReference>
<evidence type="ECO:0000256" key="5">
    <source>
        <dbReference type="ARBA" id="ARBA00017468"/>
    </source>
</evidence>
<dbReference type="SUPFAM" id="SSF53756">
    <property type="entry name" value="UDP-Glycosyltransferase/glycogen phosphorylase"/>
    <property type="match status" value="1"/>
</dbReference>
<keyword evidence="6 12" id="KW-0328">Glycosyltransferase</keyword>
<keyword evidence="15" id="KW-1185">Reference proteome</keyword>
<dbReference type="Gene3D" id="3.40.50.2000">
    <property type="entry name" value="Glycogen Phosphorylase B"/>
    <property type="match status" value="1"/>
</dbReference>
<name>A0AAD5SG90_9FUNG</name>
<dbReference type="GO" id="GO:0004577">
    <property type="term" value="F:N-acetylglucosaminyldiphosphodolichol N-acetylglucosaminyltransferase activity"/>
    <property type="evidence" value="ECO:0007669"/>
    <property type="project" value="UniProtKB-EC"/>
</dbReference>
<evidence type="ECO:0000256" key="3">
    <source>
        <dbReference type="ARBA" id="ARBA00011198"/>
    </source>
</evidence>
<dbReference type="AlphaFoldDB" id="A0AAD5SG90"/>
<organism evidence="14 15">
    <name type="scientific">Rhizophlyctis rosea</name>
    <dbReference type="NCBI Taxonomy" id="64517"/>
    <lineage>
        <taxon>Eukaryota</taxon>
        <taxon>Fungi</taxon>
        <taxon>Fungi incertae sedis</taxon>
        <taxon>Chytridiomycota</taxon>
        <taxon>Chytridiomycota incertae sedis</taxon>
        <taxon>Chytridiomycetes</taxon>
        <taxon>Rhizophlyctidales</taxon>
        <taxon>Rhizophlyctidaceae</taxon>
        <taxon>Rhizophlyctis</taxon>
    </lineage>
</organism>
<comment type="similarity">
    <text evidence="2 12">Belongs to the glycosyltransferase 28 family.</text>
</comment>
<keyword evidence="8 12" id="KW-0256">Endoplasmic reticulum</keyword>
<evidence type="ECO:0000256" key="12">
    <source>
        <dbReference type="RuleBase" id="RU362128"/>
    </source>
</evidence>
<dbReference type="GO" id="GO:0006488">
    <property type="term" value="P:dolichol-linked oligosaccharide biosynthetic process"/>
    <property type="evidence" value="ECO:0007669"/>
    <property type="project" value="InterPro"/>
</dbReference>
<evidence type="ECO:0000256" key="11">
    <source>
        <dbReference type="ARBA" id="ARBA00048184"/>
    </source>
</evidence>
<dbReference type="InterPro" id="IPR039042">
    <property type="entry name" value="Alg13-like"/>
</dbReference>
<evidence type="ECO:0000256" key="10">
    <source>
        <dbReference type="ARBA" id="ARBA00032061"/>
    </source>
</evidence>